<dbReference type="CDD" id="cd10568">
    <property type="entry name" value="SWIB_like"/>
    <property type="match status" value="1"/>
</dbReference>
<evidence type="ECO:0000313" key="5">
    <source>
        <dbReference type="Proteomes" id="UP000807716"/>
    </source>
</evidence>
<feature type="region of interest" description="Disordered" evidence="2">
    <location>
        <begin position="133"/>
        <end position="161"/>
    </location>
</feature>
<dbReference type="EMBL" id="JAAAJB010000585">
    <property type="protein sequence ID" value="KAG0253403.1"/>
    <property type="molecule type" value="Genomic_DNA"/>
</dbReference>
<reference evidence="4" key="1">
    <citation type="journal article" date="2020" name="Fungal Divers.">
        <title>Resolving the Mortierellaceae phylogeny through synthesis of multi-gene phylogenetics and phylogenomics.</title>
        <authorList>
            <person name="Vandepol N."/>
            <person name="Liber J."/>
            <person name="Desiro A."/>
            <person name="Na H."/>
            <person name="Kennedy M."/>
            <person name="Barry K."/>
            <person name="Grigoriev I.V."/>
            <person name="Miller A.N."/>
            <person name="O'Donnell K."/>
            <person name="Stajich J.E."/>
            <person name="Bonito G."/>
        </authorList>
    </citation>
    <scope>NUCLEOTIDE SEQUENCE</scope>
    <source>
        <strain evidence="4">BC1065</strain>
    </source>
</reference>
<evidence type="ECO:0000259" key="3">
    <source>
        <dbReference type="PROSITE" id="PS51925"/>
    </source>
</evidence>
<dbReference type="PROSITE" id="PS51925">
    <property type="entry name" value="SWIB_MDM2"/>
    <property type="match status" value="1"/>
</dbReference>
<dbReference type="Proteomes" id="UP000807716">
    <property type="component" value="Unassembled WGS sequence"/>
</dbReference>
<dbReference type="SMART" id="SM00151">
    <property type="entry name" value="SWIB"/>
    <property type="match status" value="1"/>
</dbReference>
<dbReference type="InterPro" id="IPR056151">
    <property type="entry name" value="Beta-prop_DCAF12"/>
</dbReference>
<dbReference type="InterPro" id="IPR019835">
    <property type="entry name" value="SWIB_domain"/>
</dbReference>
<name>A0A9P6U012_9FUNG</name>
<proteinExistence type="predicted"/>
<feature type="compositionally biased region" description="Low complexity" evidence="2">
    <location>
        <begin position="7"/>
        <end position="23"/>
    </location>
</feature>
<protein>
    <submittedName>
        <fullName evidence="4">SWI SNF, matrix associated, actin dependent regulator of chromatin, sub d, member 1</fullName>
    </submittedName>
</protein>
<gene>
    <name evidence="4" type="primary">SMARCD1</name>
    <name evidence="4" type="ORF">DFQ27_007437</name>
</gene>
<dbReference type="SUPFAM" id="SSF50978">
    <property type="entry name" value="WD40 repeat-like"/>
    <property type="match status" value="1"/>
</dbReference>
<dbReference type="Gene3D" id="2.130.10.10">
    <property type="entry name" value="YVTN repeat-like/Quinoprotein amine dehydrogenase"/>
    <property type="match status" value="2"/>
</dbReference>
<sequence length="993" mass="110500">MDGLRFSSISSSSSSSSLSKSSRSGYVYVSSVASVHSISSSSDSEGESSVSEYGRISPVHVSELASRRLPLIMREREYTLEGYDKVFALTWLTDEDILLGTKCNQLMHLNTRTNRRVMLGQLGESLTWTASEVQSHLREHERQGSKKPISGSGAHRSEVSGAANYPQQPLSYSSILSRASSGVQGTTGGGSLERVTSNFGLRLFGPGRRSSTPSGMGSVDLANNLSSLAIQATYNNHHALHGTRGVDATNNTSTTSSTSAGATGQQGVDHYSQQHVNSMSGGIRSIVINPSRTMVAIGAGDPYFIAIYNLPEFEPIGLLHGHTDLVFSLRWVSDTSLVSASRDGSLRVWSLESEPLTQLPSFLQPINVWQDVLTREEEKVKVRDLAYNRRSEQLMTLNTDGFVKLWDRESYQSVSKVKLVHYSEAVCLSVNPYANLYAVGSQAHISILDPRTASVVHVMDSCDEGWGVRSLDFKSHIVTTGGGYGRLGFYDLRAQRYLDGFDQGASNKRYRDIGSGWLNRETAMAGGMAGLPVRNAIYAMEYDDTGTRLFTAGGPLQLGLCGSDENGDNDEQEAFLTYMGGLPDRRSIEAIVPESKLYTELVDFEKKLDATIMRKRLDLQEALAKPAKTKRTLRIFISNLSHDQDVPDVDEDETALDKGATPSWTLKIEGRLVDEASQTSYKNKQNARKFSSFFRSVMIELERDSNLYPNGNFVEWHKSPNQVDVDGFEIKRHGDENVKVKIILHIDHTPERFKLSPELAEVLALDVETRPGIMLALWQYIKFHQLQDAEDKRLINCDQKLAALFQAAKVAFPQLPELIGRFLSPPDPVVLEYTVRVDKPYNLHPFCYDLDVEVDDPQYKQKISSLLSATSLSSTTTTSTLPRQIQALDETIMQHIQNMHNCKTKRDFLLRFANDPVDFLDRWIASQSRDLEVILGDSSANLEEQRRSEFYNQDWVNEAIFHYMTAKNQKRLQELLQGVPGAPGVQAGQAGRH</sequence>
<feature type="compositionally biased region" description="Basic and acidic residues" evidence="2">
    <location>
        <begin position="135"/>
        <end position="144"/>
    </location>
</feature>
<keyword evidence="5" id="KW-1185">Reference proteome</keyword>
<dbReference type="InterPro" id="IPR036322">
    <property type="entry name" value="WD40_repeat_dom_sf"/>
</dbReference>
<dbReference type="Gene3D" id="1.10.245.10">
    <property type="entry name" value="SWIB/MDM2 domain"/>
    <property type="match status" value="1"/>
</dbReference>
<accession>A0A9P6U012</accession>
<dbReference type="InterPro" id="IPR015943">
    <property type="entry name" value="WD40/YVTN_repeat-like_dom_sf"/>
</dbReference>
<evidence type="ECO:0000313" key="4">
    <source>
        <dbReference type="EMBL" id="KAG0253403.1"/>
    </source>
</evidence>
<dbReference type="SUPFAM" id="SSF47592">
    <property type="entry name" value="SWIB/MDM2 domain"/>
    <property type="match status" value="1"/>
</dbReference>
<feature type="region of interest" description="Disordered" evidence="2">
    <location>
        <begin position="241"/>
        <end position="268"/>
    </location>
</feature>
<dbReference type="PROSITE" id="PS50082">
    <property type="entry name" value="WD_REPEATS_2"/>
    <property type="match status" value="2"/>
</dbReference>
<feature type="compositionally biased region" description="Low complexity" evidence="2">
    <location>
        <begin position="248"/>
        <end position="263"/>
    </location>
</feature>
<dbReference type="PROSITE" id="PS50294">
    <property type="entry name" value="WD_REPEATS_REGION"/>
    <property type="match status" value="1"/>
</dbReference>
<dbReference type="PANTHER" id="PTHR13844">
    <property type="entry name" value="SWI/SNF-RELATED MATRIX-ASSOCIATED ACTIN-DEPENDENT REGULATOR OF CHROMATIN SUBFAMILY D"/>
    <property type="match status" value="1"/>
</dbReference>
<dbReference type="InterPro" id="IPR003121">
    <property type="entry name" value="SWIB_MDM2_domain"/>
</dbReference>
<dbReference type="Pfam" id="PF02201">
    <property type="entry name" value="SWIB"/>
    <property type="match status" value="1"/>
</dbReference>
<dbReference type="InterPro" id="IPR001680">
    <property type="entry name" value="WD40_rpt"/>
</dbReference>
<feature type="repeat" description="WD" evidence="1">
    <location>
        <begin position="319"/>
        <end position="359"/>
    </location>
</feature>
<evidence type="ECO:0000256" key="2">
    <source>
        <dbReference type="SAM" id="MobiDB-lite"/>
    </source>
</evidence>
<feature type="domain" description="DM2" evidence="3">
    <location>
        <begin position="748"/>
        <end position="825"/>
    </location>
</feature>
<dbReference type="AlphaFoldDB" id="A0A9P6U012"/>
<comment type="caution">
    <text evidence="4">The sequence shown here is derived from an EMBL/GenBank/DDBJ whole genome shotgun (WGS) entry which is preliminary data.</text>
</comment>
<dbReference type="OrthoDB" id="10263741at2759"/>
<keyword evidence="1" id="KW-0853">WD repeat</keyword>
<feature type="repeat" description="WD" evidence="1">
    <location>
        <begin position="375"/>
        <end position="416"/>
    </location>
</feature>
<dbReference type="SMART" id="SM00320">
    <property type="entry name" value="WD40"/>
    <property type="match status" value="4"/>
</dbReference>
<feature type="region of interest" description="Disordered" evidence="2">
    <location>
        <begin position="1"/>
        <end position="23"/>
    </location>
</feature>
<evidence type="ECO:0000256" key="1">
    <source>
        <dbReference type="PROSITE-ProRule" id="PRU00221"/>
    </source>
</evidence>
<dbReference type="Pfam" id="PF23760">
    <property type="entry name" value="Beta-prop_DCAF12"/>
    <property type="match status" value="1"/>
</dbReference>
<organism evidence="4 5">
    <name type="scientific">Actinomortierella ambigua</name>
    <dbReference type="NCBI Taxonomy" id="1343610"/>
    <lineage>
        <taxon>Eukaryota</taxon>
        <taxon>Fungi</taxon>
        <taxon>Fungi incertae sedis</taxon>
        <taxon>Mucoromycota</taxon>
        <taxon>Mortierellomycotina</taxon>
        <taxon>Mortierellomycetes</taxon>
        <taxon>Mortierellales</taxon>
        <taxon>Mortierellaceae</taxon>
        <taxon>Actinomortierella</taxon>
    </lineage>
</organism>
<dbReference type="InterPro" id="IPR036885">
    <property type="entry name" value="SWIB_MDM2_dom_sf"/>
</dbReference>